<dbReference type="OMA" id="INCTIAQ"/>
<dbReference type="AlphaFoldDB" id="B3RLC0"/>
<dbReference type="InterPro" id="IPR002455">
    <property type="entry name" value="GPCR3_GABA-B"/>
</dbReference>
<dbReference type="InterPro" id="IPR028082">
    <property type="entry name" value="Peripla_BP_I"/>
</dbReference>
<organism evidence="15 16">
    <name type="scientific">Trichoplax adhaerens</name>
    <name type="common">Trichoplax reptans</name>
    <dbReference type="NCBI Taxonomy" id="10228"/>
    <lineage>
        <taxon>Eukaryota</taxon>
        <taxon>Metazoa</taxon>
        <taxon>Placozoa</taxon>
        <taxon>Uniplacotomia</taxon>
        <taxon>Trichoplacea</taxon>
        <taxon>Trichoplacidae</taxon>
        <taxon>Trichoplax</taxon>
    </lineage>
</organism>
<evidence type="ECO:0000256" key="3">
    <source>
        <dbReference type="ARBA" id="ARBA00022692"/>
    </source>
</evidence>
<dbReference type="PRINTS" id="PR01176">
    <property type="entry name" value="GABABRECEPTR"/>
</dbReference>
<evidence type="ECO:0000256" key="4">
    <source>
        <dbReference type="ARBA" id="ARBA00022729"/>
    </source>
</evidence>
<dbReference type="OrthoDB" id="17569at2759"/>
<evidence type="ECO:0000256" key="13">
    <source>
        <dbReference type="SAM" id="SignalP"/>
    </source>
</evidence>
<evidence type="ECO:0000256" key="5">
    <source>
        <dbReference type="ARBA" id="ARBA00022989"/>
    </source>
</evidence>
<dbReference type="Gene3D" id="3.40.50.2300">
    <property type="match status" value="2"/>
</dbReference>
<dbReference type="PANTHER" id="PTHR10519">
    <property type="entry name" value="GABA-B RECEPTOR"/>
    <property type="match status" value="1"/>
</dbReference>
<evidence type="ECO:0000256" key="2">
    <source>
        <dbReference type="ARBA" id="ARBA00022475"/>
    </source>
</evidence>
<feature type="chain" id="PRO_5002798156" description="Gamma-aminobutyric acid type B receptor subunit 2" evidence="13">
    <location>
        <begin position="22"/>
        <end position="499"/>
    </location>
</feature>
<dbReference type="FunFam" id="3.40.50.2300:FF:000379">
    <property type="entry name" value="Gamma-aminobutyric acid B receptor"/>
    <property type="match status" value="1"/>
</dbReference>
<dbReference type="GO" id="GO:0007214">
    <property type="term" value="P:gamma-aminobutyric acid signaling pathway"/>
    <property type="evidence" value="ECO:0000318"/>
    <property type="project" value="GO_Central"/>
</dbReference>
<dbReference type="KEGG" id="tad:TRIADDRAFT_51953"/>
<evidence type="ECO:0000256" key="7">
    <source>
        <dbReference type="ARBA" id="ARBA00023136"/>
    </source>
</evidence>
<reference evidence="15 16" key="1">
    <citation type="journal article" date="2008" name="Nature">
        <title>The Trichoplax genome and the nature of placozoans.</title>
        <authorList>
            <person name="Srivastava M."/>
            <person name="Begovic E."/>
            <person name="Chapman J."/>
            <person name="Putnam N.H."/>
            <person name="Hellsten U."/>
            <person name="Kawashima T."/>
            <person name="Kuo A."/>
            <person name="Mitros T."/>
            <person name="Salamov A."/>
            <person name="Carpenter M.L."/>
            <person name="Signorovitch A.Y."/>
            <person name="Moreno M.A."/>
            <person name="Kamm K."/>
            <person name="Grimwood J."/>
            <person name="Schmutz J."/>
            <person name="Shapiro H."/>
            <person name="Grigoriev I.V."/>
            <person name="Buss L.W."/>
            <person name="Schierwater B."/>
            <person name="Dellaporta S.L."/>
            <person name="Rokhsar D.S."/>
        </authorList>
    </citation>
    <scope>NUCLEOTIDE SEQUENCE [LARGE SCALE GENOMIC DNA]</scope>
    <source>
        <strain evidence="15 16">Grell-BS-1999</strain>
    </source>
</reference>
<comment type="subcellular location">
    <subcellularLocation>
        <location evidence="1">Cell membrane</location>
        <topology evidence="1">Multi-pass membrane protein</topology>
    </subcellularLocation>
</comment>
<keyword evidence="8" id="KW-0675">Receptor</keyword>
<keyword evidence="10" id="KW-0807">Transducer</keyword>
<protein>
    <recommendedName>
        <fullName evidence="11">Gamma-aminobutyric acid type B receptor subunit 2</fullName>
    </recommendedName>
</protein>
<dbReference type="GO" id="GO:0038039">
    <property type="term" value="C:G protein-coupled receptor heterodimeric complex"/>
    <property type="evidence" value="ECO:0000318"/>
    <property type="project" value="GO_Central"/>
</dbReference>
<feature type="domain" description="Receptor ligand binding region" evidence="14">
    <location>
        <begin position="52"/>
        <end position="420"/>
    </location>
</feature>
<dbReference type="PRINTS" id="PR01177">
    <property type="entry name" value="GABAB1RECPTR"/>
</dbReference>
<dbReference type="CDD" id="cd06366">
    <property type="entry name" value="PBP1_GABAb_receptor"/>
    <property type="match status" value="1"/>
</dbReference>
<accession>B3RLC0</accession>
<evidence type="ECO:0000256" key="6">
    <source>
        <dbReference type="ARBA" id="ARBA00023040"/>
    </source>
</evidence>
<evidence type="ECO:0000256" key="9">
    <source>
        <dbReference type="ARBA" id="ARBA00023180"/>
    </source>
</evidence>
<dbReference type="GeneID" id="6749157"/>
<dbReference type="RefSeq" id="XP_002107942.1">
    <property type="nucleotide sequence ID" value="XM_002107906.1"/>
</dbReference>
<dbReference type="eggNOG" id="KOG1055">
    <property type="taxonomic scope" value="Eukaryota"/>
</dbReference>
<dbReference type="PhylomeDB" id="B3RLC0"/>
<dbReference type="STRING" id="10228.B3RLC0"/>
<name>B3RLC0_TRIAD</name>
<keyword evidence="4 13" id="KW-0732">Signal</keyword>
<dbReference type="FunFam" id="3.40.50.2300:FF:000063">
    <property type="entry name" value="Gamma-aminobutyric acid type B receptor subunit"/>
    <property type="match status" value="1"/>
</dbReference>
<evidence type="ECO:0000256" key="1">
    <source>
        <dbReference type="ARBA" id="ARBA00004651"/>
    </source>
</evidence>
<evidence type="ECO:0000313" key="15">
    <source>
        <dbReference type="EMBL" id="EDV28740.1"/>
    </source>
</evidence>
<dbReference type="EMBL" id="DS985241">
    <property type="protein sequence ID" value="EDV28740.1"/>
    <property type="molecule type" value="Genomic_DNA"/>
</dbReference>
<dbReference type="Pfam" id="PF01094">
    <property type="entry name" value="ANF_receptor"/>
    <property type="match status" value="1"/>
</dbReference>
<proteinExistence type="predicted"/>
<feature type="transmembrane region" description="Helical" evidence="12">
    <location>
        <begin position="470"/>
        <end position="491"/>
    </location>
</feature>
<dbReference type="PANTHER" id="PTHR10519:SF20">
    <property type="entry name" value="G-PROTEIN COUPLED RECEPTOR 156-RELATED"/>
    <property type="match status" value="1"/>
</dbReference>
<keyword evidence="9" id="KW-0325">Glycoprotein</keyword>
<keyword evidence="5 12" id="KW-1133">Transmembrane helix</keyword>
<dbReference type="InParanoid" id="B3RLC0"/>
<evidence type="ECO:0000256" key="10">
    <source>
        <dbReference type="ARBA" id="ARBA00023224"/>
    </source>
</evidence>
<dbReference type="GO" id="GO:0004965">
    <property type="term" value="F:G protein-coupled GABA receptor activity"/>
    <property type="evidence" value="ECO:0000318"/>
    <property type="project" value="GO_Central"/>
</dbReference>
<keyword evidence="6" id="KW-0297">G-protein coupled receptor</keyword>
<dbReference type="InterPro" id="IPR001828">
    <property type="entry name" value="ANF_lig-bd_rcpt"/>
</dbReference>
<dbReference type="SUPFAM" id="SSF53822">
    <property type="entry name" value="Periplasmic binding protein-like I"/>
    <property type="match status" value="1"/>
</dbReference>
<dbReference type="HOGENOM" id="CLU_005240_4_0_1"/>
<gene>
    <name evidence="15" type="ORF">TRIADDRAFT_51953</name>
</gene>
<dbReference type="Proteomes" id="UP000009022">
    <property type="component" value="Unassembled WGS sequence"/>
</dbReference>
<evidence type="ECO:0000256" key="8">
    <source>
        <dbReference type="ARBA" id="ARBA00023170"/>
    </source>
</evidence>
<evidence type="ECO:0000256" key="11">
    <source>
        <dbReference type="ARBA" id="ARBA00073785"/>
    </source>
</evidence>
<evidence type="ECO:0000259" key="14">
    <source>
        <dbReference type="Pfam" id="PF01094"/>
    </source>
</evidence>
<keyword evidence="7 12" id="KW-0472">Membrane</keyword>
<evidence type="ECO:0000313" key="16">
    <source>
        <dbReference type="Proteomes" id="UP000009022"/>
    </source>
</evidence>
<keyword evidence="3 12" id="KW-0812">Transmembrane</keyword>
<keyword evidence="2" id="KW-1003">Cell membrane</keyword>
<keyword evidence="16" id="KW-1185">Reference proteome</keyword>
<feature type="signal peptide" evidence="13">
    <location>
        <begin position="1"/>
        <end position="21"/>
    </location>
</feature>
<dbReference type="CTD" id="6749157"/>
<evidence type="ECO:0000256" key="12">
    <source>
        <dbReference type="SAM" id="Phobius"/>
    </source>
</evidence>
<sequence length="499" mass="57281">MKWTLNLFILTGELILYMVASEKVQEKRNLYLGGFFAVNLTKENWNGAGIIPSVQMAIEDINNRNDILNDYNLILLWNDTQGSPGLANKILFDMVSSKPTKIALLGPGYSVTARSVALVSYFYGLNVSYNKKFLNETIEVSYSAQANLLADRSTFKYFYRTCASDYDYNMPRISTCKYFNWTKVAIIYENDQLFVTGINQFKAILEEHKIEVITVENFEQGGDMTDQMRSLKNKGARIIFGFFYEDNARRAMCTAYHFGLTDKLHQWFLPSWYPSSWWAKGDNNINCTIAQMHQAVQYYLAVNDNSINSDKEGISGMTPFEFDQRYRNHSSIINNVYHRNNFAASGYDAVWAIALALNRSQEQFKSMNRTLDQFHYNNAEMGRIIANQLDQVKFEGISNYIKFDTKGNLKIDKVDIFQQQDGKIVRIGLAYPSNRSSNFKIGRKVLWKGNKIPYDGPIRRTITLTITPSLFITMAIISSMGIALSLIMLGLNIKYRNHK</sequence>